<proteinExistence type="predicted"/>
<name>A0A1A8F9V6_9TELE</name>
<organism evidence="2">
    <name type="scientific">Nothobranchius korthausae</name>
    <dbReference type="NCBI Taxonomy" id="1143690"/>
    <lineage>
        <taxon>Eukaryota</taxon>
        <taxon>Metazoa</taxon>
        <taxon>Chordata</taxon>
        <taxon>Craniata</taxon>
        <taxon>Vertebrata</taxon>
        <taxon>Euteleostomi</taxon>
        <taxon>Actinopterygii</taxon>
        <taxon>Neopterygii</taxon>
        <taxon>Teleostei</taxon>
        <taxon>Neoteleostei</taxon>
        <taxon>Acanthomorphata</taxon>
        <taxon>Ovalentaria</taxon>
        <taxon>Atherinomorphae</taxon>
        <taxon>Cyprinodontiformes</taxon>
        <taxon>Nothobranchiidae</taxon>
        <taxon>Nothobranchius</taxon>
    </lineage>
</organism>
<gene>
    <name evidence="2" type="primary">Nfu_g_1_001560</name>
</gene>
<feature type="non-terminal residue" evidence="2">
    <location>
        <position position="79"/>
    </location>
</feature>
<sequence length="79" mass="9133">SQTKTRSQPPEKVTLINKDKPPTDCKTSGFLVLPQHRCSIRPAAGWTPLPELWSYRLCREKLPCLLRCMNTVHRCTLRE</sequence>
<protein>
    <submittedName>
        <fullName evidence="2">Uncharacterized protein</fullName>
    </submittedName>
</protein>
<accession>A0A1A8F9V6</accession>
<reference evidence="2" key="1">
    <citation type="submission" date="2016-05" db="EMBL/GenBank/DDBJ databases">
        <authorList>
            <person name="Lavstsen T."/>
            <person name="Jespersen J.S."/>
        </authorList>
    </citation>
    <scope>NUCLEOTIDE SEQUENCE</scope>
    <source>
        <tissue evidence="2">Brain</tissue>
    </source>
</reference>
<evidence type="ECO:0000256" key="1">
    <source>
        <dbReference type="SAM" id="MobiDB-lite"/>
    </source>
</evidence>
<dbReference type="EMBL" id="HAEB01009071">
    <property type="protein sequence ID" value="SBQ55598.1"/>
    <property type="molecule type" value="Transcribed_RNA"/>
</dbReference>
<feature type="non-terminal residue" evidence="2">
    <location>
        <position position="1"/>
    </location>
</feature>
<reference evidence="2" key="2">
    <citation type="submission" date="2016-06" db="EMBL/GenBank/DDBJ databases">
        <title>The genome of a short-lived fish provides insights into sex chromosome evolution and the genetic control of aging.</title>
        <authorList>
            <person name="Reichwald K."/>
            <person name="Felder M."/>
            <person name="Petzold A."/>
            <person name="Koch P."/>
            <person name="Groth M."/>
            <person name="Platzer M."/>
        </authorList>
    </citation>
    <scope>NUCLEOTIDE SEQUENCE</scope>
    <source>
        <tissue evidence="2">Brain</tissue>
    </source>
</reference>
<dbReference type="AlphaFoldDB" id="A0A1A8F9V6"/>
<feature type="region of interest" description="Disordered" evidence="1">
    <location>
        <begin position="1"/>
        <end position="20"/>
    </location>
</feature>
<evidence type="ECO:0000313" key="2">
    <source>
        <dbReference type="EMBL" id="SBQ55598.1"/>
    </source>
</evidence>